<dbReference type="OrthoDB" id="4009808at2759"/>
<keyword evidence="1" id="KW-0732">Signal</keyword>
<evidence type="ECO:0000313" key="2">
    <source>
        <dbReference type="EMBL" id="ANB11494.1"/>
    </source>
</evidence>
<dbReference type="KEGG" id="slb:AWJ20_4309"/>
<accession>A0A167CC75</accession>
<dbReference type="AlphaFoldDB" id="A0A167CC75"/>
<protein>
    <submittedName>
        <fullName evidence="2">Uncharacterized protein</fullName>
    </submittedName>
</protein>
<proteinExistence type="predicted"/>
<reference evidence="2 3" key="1">
    <citation type="submission" date="2016-02" db="EMBL/GenBank/DDBJ databases">
        <title>Complete genome sequence and transcriptome regulation of the pentose utilising yeast Sugiyamaella lignohabitans.</title>
        <authorList>
            <person name="Bellasio M."/>
            <person name="Peymann A."/>
            <person name="Valli M."/>
            <person name="Sipitzky M."/>
            <person name="Graf A."/>
            <person name="Sauer M."/>
            <person name="Marx H."/>
            <person name="Mattanovich D."/>
        </authorList>
    </citation>
    <scope>NUCLEOTIDE SEQUENCE [LARGE SCALE GENOMIC DNA]</scope>
    <source>
        <strain evidence="2 3">CBS 10342</strain>
    </source>
</reference>
<evidence type="ECO:0000313" key="3">
    <source>
        <dbReference type="Proteomes" id="UP000189580"/>
    </source>
</evidence>
<sequence length="285" mass="32513">MEATIITLAGHLFTVASLVAAHVGTRVVIQAKNAFAAHHIPLDHSKATALYVRRDRRDRQRAVNVFDGNGNKVYTIERKSRFIPNWSIYEFPSRKEIATLHPGFMDRSVDFHHKPDIQHREMIAQNGISGRSRHFYLQDGAPYEWSRMTRFLERVVNNGGGSEEVRERVARARLMRQFRFDYELLIDESKIDREVVLATAFLSMITEWGLGHKTRTTGPTAIPKNLKSGGRVFNPIIAANKRELIEASPSQPLAITNHSESEYGGQVELIENRIFLLTETDNSKY</sequence>
<dbReference type="RefSeq" id="XP_018733971.1">
    <property type="nucleotide sequence ID" value="XM_018881375.1"/>
</dbReference>
<evidence type="ECO:0000256" key="1">
    <source>
        <dbReference type="SAM" id="SignalP"/>
    </source>
</evidence>
<name>A0A167CC75_9ASCO</name>
<keyword evidence="3" id="KW-1185">Reference proteome</keyword>
<feature type="chain" id="PRO_5007884639" evidence="1">
    <location>
        <begin position="22"/>
        <end position="285"/>
    </location>
</feature>
<dbReference type="GeneID" id="30036427"/>
<organism evidence="2 3">
    <name type="scientific">Sugiyamaella lignohabitans</name>
    <dbReference type="NCBI Taxonomy" id="796027"/>
    <lineage>
        <taxon>Eukaryota</taxon>
        <taxon>Fungi</taxon>
        <taxon>Dikarya</taxon>
        <taxon>Ascomycota</taxon>
        <taxon>Saccharomycotina</taxon>
        <taxon>Dipodascomycetes</taxon>
        <taxon>Dipodascales</taxon>
        <taxon>Trichomonascaceae</taxon>
        <taxon>Sugiyamaella</taxon>
    </lineage>
</organism>
<dbReference type="EMBL" id="CP014500">
    <property type="protein sequence ID" value="ANB11494.1"/>
    <property type="molecule type" value="Genomic_DNA"/>
</dbReference>
<dbReference type="Proteomes" id="UP000189580">
    <property type="component" value="Chromosome c"/>
</dbReference>
<gene>
    <name evidence="2" type="ORF">AWJ20_4309</name>
</gene>
<feature type="signal peptide" evidence="1">
    <location>
        <begin position="1"/>
        <end position="21"/>
    </location>
</feature>